<dbReference type="PROSITE" id="PS50109">
    <property type="entry name" value="HIS_KIN"/>
    <property type="match status" value="1"/>
</dbReference>
<evidence type="ECO:0000256" key="3">
    <source>
        <dbReference type="SAM" id="Phobius"/>
    </source>
</evidence>
<dbReference type="PRINTS" id="PR00344">
    <property type="entry name" value="BCTRLSENSOR"/>
</dbReference>
<dbReference type="FunFam" id="3.30.565.10:FF:000010">
    <property type="entry name" value="Sensor histidine kinase RcsC"/>
    <property type="match status" value="1"/>
</dbReference>
<dbReference type="SMART" id="SM00387">
    <property type="entry name" value="HATPase_c"/>
    <property type="match status" value="1"/>
</dbReference>
<dbReference type="SMART" id="SM00448">
    <property type="entry name" value="REC"/>
    <property type="match status" value="1"/>
</dbReference>
<dbReference type="SUPFAM" id="SSF55874">
    <property type="entry name" value="ATPase domain of HSP90 chaperone/DNA topoisomerase II/histidine kinase"/>
    <property type="match status" value="1"/>
</dbReference>
<dbReference type="PANTHER" id="PTHR45339:SF1">
    <property type="entry name" value="HYBRID SIGNAL TRANSDUCTION HISTIDINE KINASE J"/>
    <property type="match status" value="1"/>
</dbReference>
<accession>K1TBG0</accession>
<dbReference type="CDD" id="cd17546">
    <property type="entry name" value="REC_hyHK_CKI1_RcsC-like"/>
    <property type="match status" value="1"/>
</dbReference>
<dbReference type="InterPro" id="IPR003594">
    <property type="entry name" value="HATPase_dom"/>
</dbReference>
<feature type="transmembrane region" description="Helical" evidence="3">
    <location>
        <begin position="12"/>
        <end position="33"/>
    </location>
</feature>
<dbReference type="SMART" id="SM00388">
    <property type="entry name" value="HisKA"/>
    <property type="match status" value="1"/>
</dbReference>
<dbReference type="AlphaFoldDB" id="K1TBG0"/>
<sequence length="671" mass="76383">MYIIGDDMMNVAYSMLNIFAFIILIILMIIFFCKKRLHNIEDNTYGWLLIVSFFTIATGITLGLLLDADIVNQNMMIIIFNKLYLVGLITTLSMFVFYTYSISRFYKEEKRSRNMIIYSIFIACNIIVISLLPLNTFMADTGVMTKGLAMDYTSLLFGIIYTMLIIFCLIDFKHLKDKKYIPIILLILEGIAITIIQFYIPSANFIINPSMVITCLIMYFTIENPDLKLLAQMSLAKNQAEKANRAKSDFLSSMSHEIRTPLNAIVGLSEDISSYEDQVPKEVLEDTKDIKNASDTLLEIVGNILDINKIESEHMEIIEKEYNFKNEISKMAKITSTRIEDKPIEFELKMAEDIPDILIGDKTHVKEIINNLLTNAIKYTEKGKITLNVKCINKGDISKLIISVQDTGRGIKKENIEKLFTKFQRLEEDMNTTIEGTGLGLAITKSLVNLMNGTINVQSQFGIGSLFIVNIPQKIGKLVDETIDKTIDYNYIRKPVEIIDNLDELKENTNNLETLTESNSTKKRILIVDDNKLNIKVATRLLSDLPYEIDECYNGKECLEKLKSNSYDLILMDIMMPEMDGEATIQELRNSSDFKTPVIALTADAVAGANEKYMSEGFIDYLAKPFKKEDLENKIVKVLKKENMKESKIDWDSMPTVVIGGDINNIKNNKQ</sequence>
<dbReference type="InterPro" id="IPR003661">
    <property type="entry name" value="HisK_dim/P_dom"/>
</dbReference>
<dbReference type="GO" id="GO:0000155">
    <property type="term" value="F:phosphorelay sensor kinase activity"/>
    <property type="evidence" value="ECO:0007669"/>
    <property type="project" value="InterPro"/>
</dbReference>
<dbReference type="InterPro" id="IPR001789">
    <property type="entry name" value="Sig_transdc_resp-reg_receiver"/>
</dbReference>
<dbReference type="SUPFAM" id="SSF52172">
    <property type="entry name" value="CheY-like"/>
    <property type="match status" value="1"/>
</dbReference>
<keyword evidence="6" id="KW-0418">Kinase</keyword>
<dbReference type="InterPro" id="IPR036890">
    <property type="entry name" value="HATPase_C_sf"/>
</dbReference>
<feature type="transmembrane region" description="Helical" evidence="3">
    <location>
        <begin position="115"/>
        <end position="132"/>
    </location>
</feature>
<dbReference type="Gene3D" id="3.30.565.10">
    <property type="entry name" value="Histidine kinase-like ATPase, C-terminal domain"/>
    <property type="match status" value="1"/>
</dbReference>
<dbReference type="CDD" id="cd00082">
    <property type="entry name" value="HisKA"/>
    <property type="match status" value="1"/>
</dbReference>
<feature type="domain" description="Histidine kinase" evidence="4">
    <location>
        <begin position="253"/>
        <end position="475"/>
    </location>
</feature>
<dbReference type="InterPro" id="IPR005467">
    <property type="entry name" value="His_kinase_dom"/>
</dbReference>
<dbReference type="Gene3D" id="1.10.287.130">
    <property type="match status" value="1"/>
</dbReference>
<dbReference type="InterPro" id="IPR036097">
    <property type="entry name" value="HisK_dim/P_sf"/>
</dbReference>
<dbReference type="Gene3D" id="3.40.50.2300">
    <property type="match status" value="1"/>
</dbReference>
<keyword evidence="6" id="KW-0808">Transferase</keyword>
<feature type="transmembrane region" description="Helical" evidence="3">
    <location>
        <begin position="78"/>
        <end position="103"/>
    </location>
</feature>
<organism evidence="6">
    <name type="scientific">human gut metagenome</name>
    <dbReference type="NCBI Taxonomy" id="408170"/>
    <lineage>
        <taxon>unclassified sequences</taxon>
        <taxon>metagenomes</taxon>
        <taxon>organismal metagenomes</taxon>
    </lineage>
</organism>
<keyword evidence="3" id="KW-0472">Membrane</keyword>
<feature type="transmembrane region" description="Helical" evidence="3">
    <location>
        <begin position="45"/>
        <end position="66"/>
    </location>
</feature>
<dbReference type="PROSITE" id="PS50110">
    <property type="entry name" value="RESPONSE_REGULATORY"/>
    <property type="match status" value="1"/>
</dbReference>
<keyword evidence="3" id="KW-0812">Transmembrane</keyword>
<dbReference type="InterPro" id="IPR011006">
    <property type="entry name" value="CheY-like_superfamily"/>
</dbReference>
<keyword evidence="3" id="KW-1133">Transmembrane helix</keyword>
<reference evidence="6" key="1">
    <citation type="journal article" date="2013" name="Environ. Microbiol.">
        <title>Microbiota from the distal guts of lean and obese adolescents exhibit partial functional redundancy besides clear differences in community structure.</title>
        <authorList>
            <person name="Ferrer M."/>
            <person name="Ruiz A."/>
            <person name="Lanza F."/>
            <person name="Haange S.B."/>
            <person name="Oberbach A."/>
            <person name="Till H."/>
            <person name="Bargiela R."/>
            <person name="Campoy C."/>
            <person name="Segura M.T."/>
            <person name="Richter M."/>
            <person name="von Bergen M."/>
            <person name="Seifert J."/>
            <person name="Suarez A."/>
        </authorList>
    </citation>
    <scope>NUCLEOTIDE SEQUENCE</scope>
</reference>
<evidence type="ECO:0000256" key="1">
    <source>
        <dbReference type="ARBA" id="ARBA00022553"/>
    </source>
</evidence>
<evidence type="ECO:0000259" key="4">
    <source>
        <dbReference type="PROSITE" id="PS50109"/>
    </source>
</evidence>
<dbReference type="PANTHER" id="PTHR45339">
    <property type="entry name" value="HYBRID SIGNAL TRANSDUCTION HISTIDINE KINASE J"/>
    <property type="match status" value="1"/>
</dbReference>
<feature type="transmembrane region" description="Helical" evidence="3">
    <location>
        <begin position="152"/>
        <end position="170"/>
    </location>
</feature>
<feature type="domain" description="Response regulatory" evidence="5">
    <location>
        <begin position="524"/>
        <end position="639"/>
    </location>
</feature>
<keyword evidence="1" id="KW-0597">Phosphoprotein</keyword>
<dbReference type="Pfam" id="PF02518">
    <property type="entry name" value="HATPase_c"/>
    <property type="match status" value="1"/>
</dbReference>
<dbReference type="Pfam" id="PF00512">
    <property type="entry name" value="HisKA"/>
    <property type="match status" value="1"/>
</dbReference>
<evidence type="ECO:0000313" key="6">
    <source>
        <dbReference type="EMBL" id="EKC64809.1"/>
    </source>
</evidence>
<feature type="transmembrane region" description="Helical" evidence="3">
    <location>
        <begin position="182"/>
        <end position="200"/>
    </location>
</feature>
<evidence type="ECO:0000259" key="5">
    <source>
        <dbReference type="PROSITE" id="PS50110"/>
    </source>
</evidence>
<name>K1TBG0_9ZZZZ</name>
<dbReference type="EMBL" id="AJWZ01004658">
    <property type="protein sequence ID" value="EKC64809.1"/>
    <property type="molecule type" value="Genomic_DNA"/>
</dbReference>
<evidence type="ECO:0000256" key="2">
    <source>
        <dbReference type="ARBA" id="ARBA00023012"/>
    </source>
</evidence>
<proteinExistence type="predicted"/>
<protein>
    <submittedName>
        <fullName evidence="6">Multi-sensor hybrid histidine kinase</fullName>
    </submittedName>
</protein>
<keyword evidence="2" id="KW-0902">Two-component regulatory system</keyword>
<dbReference type="Pfam" id="PF00072">
    <property type="entry name" value="Response_reg"/>
    <property type="match status" value="1"/>
</dbReference>
<dbReference type="SUPFAM" id="SSF47384">
    <property type="entry name" value="Homodimeric domain of signal transducing histidine kinase"/>
    <property type="match status" value="1"/>
</dbReference>
<dbReference type="InterPro" id="IPR004358">
    <property type="entry name" value="Sig_transdc_His_kin-like_C"/>
</dbReference>
<comment type="caution">
    <text evidence="6">The sequence shown here is derived from an EMBL/GenBank/DDBJ whole genome shotgun (WGS) entry which is preliminary data.</text>
</comment>
<gene>
    <name evidence="6" type="ORF">OBE_06750</name>
</gene>